<dbReference type="Gene3D" id="1.50.10.100">
    <property type="entry name" value="Chondroitin AC/alginate lyase"/>
    <property type="match status" value="1"/>
</dbReference>
<dbReference type="PANTHER" id="PTHR39210">
    <property type="entry name" value="HEPARIN-SULFATE LYASE"/>
    <property type="match status" value="1"/>
</dbReference>
<evidence type="ECO:0000256" key="1">
    <source>
        <dbReference type="ARBA" id="ARBA00004418"/>
    </source>
</evidence>
<evidence type="ECO:0000313" key="7">
    <source>
        <dbReference type="EMBL" id="RNI27779.1"/>
    </source>
</evidence>
<dbReference type="GO" id="GO:0042597">
    <property type="term" value="C:periplasmic space"/>
    <property type="evidence" value="ECO:0007669"/>
    <property type="project" value="UniProtKB-SubCell"/>
</dbReference>
<dbReference type="GO" id="GO:0016829">
    <property type="term" value="F:lyase activity"/>
    <property type="evidence" value="ECO:0007669"/>
    <property type="project" value="UniProtKB-KW"/>
</dbReference>
<keyword evidence="4" id="KW-0456">Lyase</keyword>
<evidence type="ECO:0000256" key="5">
    <source>
        <dbReference type="SAM" id="SignalP"/>
    </source>
</evidence>
<feature type="chain" id="PRO_5018297713" description="Heparinase II/III-like C-terminal domain-containing protein" evidence="5">
    <location>
        <begin position="29"/>
        <end position="989"/>
    </location>
</feature>
<dbReference type="InterPro" id="IPR013783">
    <property type="entry name" value="Ig-like_fold"/>
</dbReference>
<dbReference type="InterPro" id="IPR008929">
    <property type="entry name" value="Chondroitin_lyas"/>
</dbReference>
<keyword evidence="3" id="KW-0574">Periplasm</keyword>
<dbReference type="Gene3D" id="2.70.98.70">
    <property type="match status" value="1"/>
</dbReference>
<dbReference type="Proteomes" id="UP000271010">
    <property type="component" value="Unassembled WGS sequence"/>
</dbReference>
<gene>
    <name evidence="7" type="ORF">EFA69_16870</name>
</gene>
<feature type="domain" description="Heparinase II/III-like C-terminal" evidence="6">
    <location>
        <begin position="410"/>
        <end position="567"/>
    </location>
</feature>
<name>A0A3M9MQJ2_9BACT</name>
<organism evidence="7 8">
    <name type="scientific">Rufibacter immobilis</name>
    <dbReference type="NCBI Taxonomy" id="1348778"/>
    <lineage>
        <taxon>Bacteria</taxon>
        <taxon>Pseudomonadati</taxon>
        <taxon>Bacteroidota</taxon>
        <taxon>Cytophagia</taxon>
        <taxon>Cytophagales</taxon>
        <taxon>Hymenobacteraceae</taxon>
        <taxon>Rufibacter</taxon>
    </lineage>
</organism>
<dbReference type="EMBL" id="RJJE01000017">
    <property type="protein sequence ID" value="RNI27779.1"/>
    <property type="molecule type" value="Genomic_DNA"/>
</dbReference>
<dbReference type="OrthoDB" id="847053at2"/>
<evidence type="ECO:0000256" key="3">
    <source>
        <dbReference type="ARBA" id="ARBA00022764"/>
    </source>
</evidence>
<dbReference type="Pfam" id="PF07940">
    <property type="entry name" value="Hepar_II_III_C"/>
    <property type="match status" value="1"/>
</dbReference>
<evidence type="ECO:0000313" key="8">
    <source>
        <dbReference type="Proteomes" id="UP000271010"/>
    </source>
</evidence>
<evidence type="ECO:0000256" key="4">
    <source>
        <dbReference type="ARBA" id="ARBA00023239"/>
    </source>
</evidence>
<comment type="subcellular location">
    <subcellularLocation>
        <location evidence="1">Periplasm</location>
    </subcellularLocation>
</comment>
<accession>A0A3M9MQJ2</accession>
<keyword evidence="8" id="KW-1185">Reference proteome</keyword>
<proteinExistence type="predicted"/>
<comment type="caution">
    <text evidence="7">The sequence shown here is derived from an EMBL/GenBank/DDBJ whole genome shotgun (WGS) entry which is preliminary data.</text>
</comment>
<dbReference type="AlphaFoldDB" id="A0A3M9MQJ2"/>
<evidence type="ECO:0000259" key="6">
    <source>
        <dbReference type="Pfam" id="PF07940"/>
    </source>
</evidence>
<dbReference type="SUPFAM" id="SSF48230">
    <property type="entry name" value="Chondroitin AC/alginate lyase"/>
    <property type="match status" value="1"/>
</dbReference>
<dbReference type="PANTHER" id="PTHR39210:SF1">
    <property type="entry name" value="HEPARIN-SULFATE LYASE"/>
    <property type="match status" value="1"/>
</dbReference>
<dbReference type="InterPro" id="IPR012480">
    <property type="entry name" value="Hepar_II_III_C"/>
</dbReference>
<protein>
    <recommendedName>
        <fullName evidence="6">Heparinase II/III-like C-terminal domain-containing protein</fullName>
    </recommendedName>
</protein>
<dbReference type="Gene3D" id="2.60.40.10">
    <property type="entry name" value="Immunoglobulins"/>
    <property type="match status" value="1"/>
</dbReference>
<keyword evidence="2 5" id="KW-0732">Signal</keyword>
<reference evidence="7 8" key="1">
    <citation type="submission" date="2018-11" db="EMBL/GenBank/DDBJ databases">
        <title>Rufibacter latericius sp. nov., isolated from water in Baiyang Lake.</title>
        <authorList>
            <person name="Yang Y."/>
        </authorList>
    </citation>
    <scope>NUCLEOTIDE SEQUENCE [LARGE SCALE GENOMIC DNA]</scope>
    <source>
        <strain evidence="7 8">MCC P1</strain>
    </source>
</reference>
<sequence>MKIKLYHPLVKFIIFLLICTCYSSSISAQTGSWVPAQADLSYPRTLLKAAQVPNVQQAITSGIRYTLYSGVYSNVTGSATANNTSSNDRRARATFAKNAAFVALLNRKPSGGTVIQLSEAERAAFVSKSKKLLEGINTAVEVYASFSGATYTEWQWRSKELIDYMVAYDLLRGSGEPIDSLVTARAKLQEFAGNLYKQSITPFFGTTFYGSIKNNHTLMTASALGLAAVVLNDVGGTDAWMQPTNWINTGLYHMDNVLWRDANRQSDPNVLTGYAEGPYYFKYAFLNCLPFIRSMGNFLPDVAMNYTYGTTTRSIRNPYFDPSYDLLYDWISAIQMPDGRFPALEDSYIDMGMPELALTGKSKYVNPMAFSNLSTKQLNTLAKQLKDATVDMRAAFLASNVPFSTPAHQPLTALPQSGNLVFRSGNDTLASYLHVYGKNGLSQKVSGGHNHGDASSFILHAKGQLLALDPGYLSSTNRGAVGEGVHHNLILVDGAGPAMGTAGATNDAEGFIQNTFSNGRLSYGEVKTTYRGAEITRKTLHVRNNYFLIADAVTSTSAHTYTWQLHGYGLEGGTAVTGTFTDSLAAHEGIWQKNGVNLKAHVTATDGASGYVKATNSHELTYNTTENHTTLQVQKTGVAQTQFLSLLQPYTTTSADVKTESTLQVAALSSAETEYQDLAFAQGDTSTVTLNKLAEPLTSDARFTFFSLNKAGHFSQAFLENGRQLQYGSKVVLQSSQRVNSHWERQSDLAYAGYVSDATVLTLAMEAAPSSVTGDQVAFSRYDPIKKNLIVSFTGSSAFRVTLAMTTLPVELTHFSAKRVRQQVQLNWSTASEKQNAGFEVYRKSASAPEFMRIGFVPGRGNSTTASQYVFLDETAPSETVYYQLKQLDEDGSFEMSSMVAVKGSEEQKVEITVFPVPSNEMVQVQCAGVAGQVEARLLNSKGQLLLRQKFTGQTQLSTLPLAPGMYYLQVLDLNGKPVAATKKVLVQH</sequence>
<feature type="signal peptide" evidence="5">
    <location>
        <begin position="1"/>
        <end position="28"/>
    </location>
</feature>
<evidence type="ECO:0000256" key="2">
    <source>
        <dbReference type="ARBA" id="ARBA00022729"/>
    </source>
</evidence>